<dbReference type="EMBL" id="CCYD01003101">
    <property type="protein sequence ID" value="CEG50337.1"/>
    <property type="molecule type" value="Genomic_DNA"/>
</dbReference>
<evidence type="ECO:0000313" key="1">
    <source>
        <dbReference type="EMBL" id="CEG50337.1"/>
    </source>
</evidence>
<accession>A0A0P1B7L3</accession>
<dbReference type="GeneID" id="36403109"/>
<dbReference type="AlphaFoldDB" id="A0A0P1B7L3"/>
<sequence length="70" mass="7874">MDKKMFKRYTNHSSEILPIKIAVPKLYNTAESLDGLINYVRWMIVENSKGSKMPNTDMISGLSGVDAIVL</sequence>
<dbReference type="RefSeq" id="XP_024586706.1">
    <property type="nucleotide sequence ID" value="XM_024721626.1"/>
</dbReference>
<organism evidence="1 2">
    <name type="scientific">Plasmopara halstedii</name>
    <name type="common">Downy mildew of sunflower</name>
    <dbReference type="NCBI Taxonomy" id="4781"/>
    <lineage>
        <taxon>Eukaryota</taxon>
        <taxon>Sar</taxon>
        <taxon>Stramenopiles</taxon>
        <taxon>Oomycota</taxon>
        <taxon>Peronosporomycetes</taxon>
        <taxon>Peronosporales</taxon>
        <taxon>Peronosporaceae</taxon>
        <taxon>Plasmopara</taxon>
    </lineage>
</organism>
<protein>
    <submittedName>
        <fullName evidence="1">Uncharacterized protein</fullName>
    </submittedName>
</protein>
<reference evidence="2" key="1">
    <citation type="submission" date="2014-09" db="EMBL/GenBank/DDBJ databases">
        <authorList>
            <person name="Sharma Rahul"/>
            <person name="Thines Marco"/>
        </authorList>
    </citation>
    <scope>NUCLEOTIDE SEQUENCE [LARGE SCALE GENOMIC DNA]</scope>
</reference>
<name>A0A0P1B7L3_PLAHL</name>
<evidence type="ECO:0000313" key="2">
    <source>
        <dbReference type="Proteomes" id="UP000054928"/>
    </source>
</evidence>
<proteinExistence type="predicted"/>
<keyword evidence="2" id="KW-1185">Reference proteome</keyword>
<dbReference type="Proteomes" id="UP000054928">
    <property type="component" value="Unassembled WGS sequence"/>
</dbReference>